<evidence type="ECO:0000313" key="3">
    <source>
        <dbReference type="EMBL" id="ROW06780.1"/>
    </source>
</evidence>
<organism evidence="3 4">
    <name type="scientific">Cytospora schulzeri</name>
    <dbReference type="NCBI Taxonomy" id="448051"/>
    <lineage>
        <taxon>Eukaryota</taxon>
        <taxon>Fungi</taxon>
        <taxon>Dikarya</taxon>
        <taxon>Ascomycota</taxon>
        <taxon>Pezizomycotina</taxon>
        <taxon>Sordariomycetes</taxon>
        <taxon>Sordariomycetidae</taxon>
        <taxon>Diaporthales</taxon>
        <taxon>Cytosporaceae</taxon>
        <taxon>Cytospora</taxon>
    </lineage>
</organism>
<accession>A0A423WTD4</accession>
<evidence type="ECO:0000256" key="1">
    <source>
        <dbReference type="SAM" id="MobiDB-lite"/>
    </source>
</evidence>
<comment type="caution">
    <text evidence="3">The sequence shown here is derived from an EMBL/GenBank/DDBJ whole genome shotgun (WGS) entry which is preliminary data.</text>
</comment>
<sequence>MYSFKLWSVALLALYLGVGLVAGKGITPYMRSRFRHTLPHLRDPHRLHRMDHLREDERDHYGVGEERDDPGDQHGFYTGSKGGACISDEPVDDAIDQHGFYTDFEGGAHIADESVHDVLAGGCHHHSYLELEGFSLVYSSARQT</sequence>
<proteinExistence type="predicted"/>
<dbReference type="Proteomes" id="UP000283895">
    <property type="component" value="Unassembled WGS sequence"/>
</dbReference>
<dbReference type="AlphaFoldDB" id="A0A423WTD4"/>
<feature type="signal peptide" evidence="2">
    <location>
        <begin position="1"/>
        <end position="23"/>
    </location>
</feature>
<keyword evidence="2" id="KW-0732">Signal</keyword>
<dbReference type="EMBL" id="LKEA01000009">
    <property type="protein sequence ID" value="ROW06780.1"/>
    <property type="molecule type" value="Genomic_DNA"/>
</dbReference>
<gene>
    <name evidence="3" type="ORF">VMCG_04017</name>
</gene>
<keyword evidence="4" id="KW-1185">Reference proteome</keyword>
<protein>
    <submittedName>
        <fullName evidence="3">Uncharacterized protein</fullName>
    </submittedName>
</protein>
<reference evidence="3 4" key="1">
    <citation type="submission" date="2015-09" db="EMBL/GenBank/DDBJ databases">
        <title>Host preference determinants of Valsa canker pathogens revealed by comparative genomics.</title>
        <authorList>
            <person name="Yin Z."/>
            <person name="Huang L."/>
        </authorList>
    </citation>
    <scope>NUCLEOTIDE SEQUENCE [LARGE SCALE GENOMIC DNA]</scope>
    <source>
        <strain evidence="3 4">03-1</strain>
    </source>
</reference>
<name>A0A423WTD4_9PEZI</name>
<feature type="region of interest" description="Disordered" evidence="1">
    <location>
        <begin position="60"/>
        <end position="82"/>
    </location>
</feature>
<evidence type="ECO:0000313" key="4">
    <source>
        <dbReference type="Proteomes" id="UP000283895"/>
    </source>
</evidence>
<evidence type="ECO:0000256" key="2">
    <source>
        <dbReference type="SAM" id="SignalP"/>
    </source>
</evidence>
<feature type="chain" id="PRO_5019216970" evidence="2">
    <location>
        <begin position="24"/>
        <end position="144"/>
    </location>
</feature>